<dbReference type="RefSeq" id="WP_315603919.1">
    <property type="nucleotide sequence ID" value="NZ_CP130318.1"/>
</dbReference>
<dbReference type="SMART" id="SM00091">
    <property type="entry name" value="PAS"/>
    <property type="match status" value="1"/>
</dbReference>
<dbReference type="NCBIfam" id="TIGR00254">
    <property type="entry name" value="GGDEF"/>
    <property type="match status" value="1"/>
</dbReference>
<dbReference type="PROSITE" id="PS50883">
    <property type="entry name" value="EAL"/>
    <property type="match status" value="1"/>
</dbReference>
<dbReference type="Pfam" id="PF00563">
    <property type="entry name" value="EAL"/>
    <property type="match status" value="1"/>
</dbReference>
<dbReference type="KEGG" id="paun:MJA45_21335"/>
<dbReference type="Proteomes" id="UP001305702">
    <property type="component" value="Chromosome"/>
</dbReference>
<dbReference type="InterPro" id="IPR035919">
    <property type="entry name" value="EAL_sf"/>
</dbReference>
<feature type="domain" description="PAC" evidence="3">
    <location>
        <begin position="319"/>
        <end position="370"/>
    </location>
</feature>
<dbReference type="CDD" id="cd01949">
    <property type="entry name" value="GGDEF"/>
    <property type="match status" value="1"/>
</dbReference>
<feature type="transmembrane region" description="Helical" evidence="1">
    <location>
        <begin position="106"/>
        <end position="127"/>
    </location>
</feature>
<evidence type="ECO:0000313" key="7">
    <source>
        <dbReference type="Proteomes" id="UP001305702"/>
    </source>
</evidence>
<dbReference type="SMART" id="SM00052">
    <property type="entry name" value="EAL"/>
    <property type="match status" value="1"/>
</dbReference>
<feature type="transmembrane region" description="Helical" evidence="1">
    <location>
        <begin position="44"/>
        <end position="62"/>
    </location>
</feature>
<feature type="domain" description="GGDEF" evidence="5">
    <location>
        <begin position="401"/>
        <end position="533"/>
    </location>
</feature>
<dbReference type="PANTHER" id="PTHR44757:SF2">
    <property type="entry name" value="BIOFILM ARCHITECTURE MAINTENANCE PROTEIN MBAA"/>
    <property type="match status" value="1"/>
</dbReference>
<dbReference type="CDD" id="cd01948">
    <property type="entry name" value="EAL"/>
    <property type="match status" value="1"/>
</dbReference>
<feature type="transmembrane region" description="Helical" evidence="1">
    <location>
        <begin position="139"/>
        <end position="158"/>
    </location>
</feature>
<keyword evidence="1" id="KW-0472">Membrane</keyword>
<evidence type="ECO:0000259" key="3">
    <source>
        <dbReference type="PROSITE" id="PS50113"/>
    </source>
</evidence>
<dbReference type="CDD" id="cd00130">
    <property type="entry name" value="PAS"/>
    <property type="match status" value="1"/>
</dbReference>
<keyword evidence="7" id="KW-1185">Reference proteome</keyword>
<dbReference type="FunFam" id="3.20.20.450:FF:000001">
    <property type="entry name" value="Cyclic di-GMP phosphodiesterase yahA"/>
    <property type="match status" value="1"/>
</dbReference>
<dbReference type="InterPro" id="IPR000160">
    <property type="entry name" value="GGDEF_dom"/>
</dbReference>
<evidence type="ECO:0000259" key="2">
    <source>
        <dbReference type="PROSITE" id="PS50112"/>
    </source>
</evidence>
<dbReference type="EMBL" id="CP130318">
    <property type="protein sequence ID" value="WNQ10145.1"/>
    <property type="molecule type" value="Genomic_DNA"/>
</dbReference>
<sequence length="800" mass="89083">MLSFFPSAFNPAGFLGAAAFSVASCILIARFSRMNPALSVRRRLLGSLGLGLTFWLTHLLITMSVPFRFSLYEYGLHFVFSLVTSTAGSYLAVGYAARQWVSTRRFLIGGVILAAIILLFDILNAVQLFGRFLEWKPELLLLTFGLTLGVSFSVLRMLTIASQDKPDQSFRLLVILGVGTAGVALSGIPVLSMMAVLRLDAFYPAATSPYSFLGLYAVELVLLLALFLIPDRYGESRRLEQTERLLETEQQYASLYEANPDGVFAADIHGCFTRINKQAEALTGYTSEELKGIPFTCLFPERVQTAEGIFSQVIQGKPITKESRICRKDGTYAAVLITALPIIVRDKQLGVYGIIKDITEKTKTQELIQHLAYHDELTGLPNRRAFHLLVEERLAQVGPASAFALFFLDLDRFKKVNDLFGHGFGDLVIREAAAKLRACVPAACSISRMGGDEFTVFVPLDGGVSWQDIAAGIASEFSRPFPVRRQEIKLTTSIGISFWPKDGETAETLIRHADMAMYEAKADGANGYRTYERKMEKTDLEQILLENDLQQAIEDGELTVYYQPKMDTSQGIRIGWEALVRWNHPKRGLIPPGKFIPLAEETGLIVALEREVLRQVCRQLSLWSDGEKPVLPVSINFSQLHLIQSDLYESVISVVKEHGVDPRLLEIEITESAAMHKEEEVIRVLMRFKEEGIAVSLDDFGTGYSSLSYLKRLPVDCLKIDCSFIRDIATNADSRAIVRMMVTLAAQLGFQVVAEGVETEEQVKLLAELDCVRVQGYLYGKPAPPEFWQPGHDAERRQAG</sequence>
<dbReference type="PROSITE" id="PS50887">
    <property type="entry name" value="GGDEF"/>
    <property type="match status" value="1"/>
</dbReference>
<evidence type="ECO:0000259" key="4">
    <source>
        <dbReference type="PROSITE" id="PS50883"/>
    </source>
</evidence>
<dbReference type="Pfam" id="PF00990">
    <property type="entry name" value="GGDEF"/>
    <property type="match status" value="1"/>
</dbReference>
<dbReference type="PROSITE" id="PS50113">
    <property type="entry name" value="PAC"/>
    <property type="match status" value="1"/>
</dbReference>
<accession>A0AA96LDG6</accession>
<dbReference type="Pfam" id="PF13426">
    <property type="entry name" value="PAS_9"/>
    <property type="match status" value="1"/>
</dbReference>
<dbReference type="InterPro" id="IPR000700">
    <property type="entry name" value="PAS-assoc_C"/>
</dbReference>
<feature type="transmembrane region" description="Helical" evidence="1">
    <location>
        <begin position="209"/>
        <end position="229"/>
    </location>
</feature>
<dbReference type="InterPro" id="IPR000014">
    <property type="entry name" value="PAS"/>
</dbReference>
<keyword evidence="1" id="KW-0812">Transmembrane</keyword>
<dbReference type="SUPFAM" id="SSF141868">
    <property type="entry name" value="EAL domain-like"/>
    <property type="match status" value="1"/>
</dbReference>
<evidence type="ECO:0000256" key="1">
    <source>
        <dbReference type="SAM" id="Phobius"/>
    </source>
</evidence>
<dbReference type="AlphaFoldDB" id="A0AA96LDG6"/>
<dbReference type="PROSITE" id="PS50112">
    <property type="entry name" value="PAS"/>
    <property type="match status" value="1"/>
</dbReference>
<dbReference type="Gene3D" id="3.20.20.450">
    <property type="entry name" value="EAL domain"/>
    <property type="match status" value="1"/>
</dbReference>
<dbReference type="InterPro" id="IPR052155">
    <property type="entry name" value="Biofilm_reg_signaling"/>
</dbReference>
<dbReference type="Gene3D" id="3.30.450.20">
    <property type="entry name" value="PAS domain"/>
    <property type="match status" value="1"/>
</dbReference>
<feature type="transmembrane region" description="Helical" evidence="1">
    <location>
        <begin position="74"/>
        <end position="94"/>
    </location>
</feature>
<name>A0AA96LDG6_9BACL</name>
<dbReference type="SMART" id="SM00267">
    <property type="entry name" value="GGDEF"/>
    <property type="match status" value="1"/>
</dbReference>
<dbReference type="InterPro" id="IPR043128">
    <property type="entry name" value="Rev_trsase/Diguanyl_cyclase"/>
</dbReference>
<feature type="domain" description="EAL" evidence="4">
    <location>
        <begin position="542"/>
        <end position="796"/>
    </location>
</feature>
<dbReference type="SUPFAM" id="SSF55073">
    <property type="entry name" value="Nucleotide cyclase"/>
    <property type="match status" value="1"/>
</dbReference>
<organism evidence="6 7">
    <name type="scientific">Paenibacillus aurantius</name>
    <dbReference type="NCBI Taxonomy" id="2918900"/>
    <lineage>
        <taxon>Bacteria</taxon>
        <taxon>Bacillati</taxon>
        <taxon>Bacillota</taxon>
        <taxon>Bacilli</taxon>
        <taxon>Bacillales</taxon>
        <taxon>Paenibacillaceae</taxon>
        <taxon>Paenibacillus</taxon>
    </lineage>
</organism>
<keyword evidence="1" id="KW-1133">Transmembrane helix</keyword>
<dbReference type="NCBIfam" id="TIGR00229">
    <property type="entry name" value="sensory_box"/>
    <property type="match status" value="1"/>
</dbReference>
<evidence type="ECO:0000313" key="6">
    <source>
        <dbReference type="EMBL" id="WNQ10145.1"/>
    </source>
</evidence>
<dbReference type="PANTHER" id="PTHR44757">
    <property type="entry name" value="DIGUANYLATE CYCLASE DGCP"/>
    <property type="match status" value="1"/>
</dbReference>
<feature type="transmembrane region" description="Helical" evidence="1">
    <location>
        <begin position="170"/>
        <end position="197"/>
    </location>
</feature>
<dbReference type="InterPro" id="IPR001633">
    <property type="entry name" value="EAL_dom"/>
</dbReference>
<dbReference type="InterPro" id="IPR035965">
    <property type="entry name" value="PAS-like_dom_sf"/>
</dbReference>
<feature type="transmembrane region" description="Helical" evidence="1">
    <location>
        <begin position="12"/>
        <end position="32"/>
    </location>
</feature>
<dbReference type="InterPro" id="IPR029787">
    <property type="entry name" value="Nucleotide_cyclase"/>
</dbReference>
<dbReference type="SUPFAM" id="SSF55785">
    <property type="entry name" value="PYP-like sensor domain (PAS domain)"/>
    <property type="match status" value="1"/>
</dbReference>
<feature type="domain" description="PAS" evidence="2">
    <location>
        <begin position="248"/>
        <end position="317"/>
    </location>
</feature>
<protein>
    <submittedName>
        <fullName evidence="6">EAL domain-containing protein</fullName>
    </submittedName>
</protein>
<evidence type="ECO:0000259" key="5">
    <source>
        <dbReference type="PROSITE" id="PS50887"/>
    </source>
</evidence>
<gene>
    <name evidence="6" type="ORF">MJA45_21335</name>
</gene>
<reference evidence="6 7" key="1">
    <citation type="submission" date="2022-02" db="EMBL/GenBank/DDBJ databases">
        <title>Paenibacillus sp. MBLB1776 Whole Genome Shotgun Sequencing.</title>
        <authorList>
            <person name="Hwang C.Y."/>
            <person name="Cho E.-S."/>
            <person name="Seo M.-J."/>
        </authorList>
    </citation>
    <scope>NUCLEOTIDE SEQUENCE [LARGE SCALE GENOMIC DNA]</scope>
    <source>
        <strain evidence="6 7">MBLB1776</strain>
    </source>
</reference>
<dbReference type="Gene3D" id="3.30.70.270">
    <property type="match status" value="1"/>
</dbReference>
<proteinExistence type="predicted"/>